<dbReference type="GO" id="GO:0016787">
    <property type="term" value="F:hydrolase activity"/>
    <property type="evidence" value="ECO:0007669"/>
    <property type="project" value="UniProtKB-KW"/>
</dbReference>
<gene>
    <name evidence="2" type="ORF">C3E79_00055</name>
</gene>
<dbReference type="InterPro" id="IPR029058">
    <property type="entry name" value="AB_hydrolase_fold"/>
</dbReference>
<dbReference type="OrthoDB" id="4536625at2"/>
<dbReference type="InterPro" id="IPR017208">
    <property type="entry name" value="UCP037442_abhydr"/>
</dbReference>
<evidence type="ECO:0000313" key="2">
    <source>
        <dbReference type="EMBL" id="AWB83082.1"/>
    </source>
</evidence>
<dbReference type="RefSeq" id="WP_108403078.1">
    <property type="nucleotide sequence ID" value="NZ_CP026948.1"/>
</dbReference>
<name>A0A2S0WBM9_9CORY</name>
<dbReference type="Proteomes" id="UP000244754">
    <property type="component" value="Chromosome"/>
</dbReference>
<protein>
    <submittedName>
        <fullName evidence="2">Alpha/beta hydrolase</fullName>
    </submittedName>
</protein>
<dbReference type="KEGG" id="clia:C3E79_00055"/>
<evidence type="ECO:0000313" key="3">
    <source>
        <dbReference type="Proteomes" id="UP000244754"/>
    </source>
</evidence>
<evidence type="ECO:0000259" key="1">
    <source>
        <dbReference type="Pfam" id="PF12146"/>
    </source>
</evidence>
<dbReference type="AlphaFoldDB" id="A0A2S0WBM9"/>
<dbReference type="InterPro" id="IPR022742">
    <property type="entry name" value="Hydrolase_4"/>
</dbReference>
<keyword evidence="2" id="KW-0378">Hydrolase</keyword>
<dbReference type="PIRSF" id="PIRSF037442">
    <property type="entry name" value="UCP037442_abhydr"/>
    <property type="match status" value="1"/>
</dbReference>
<dbReference type="Pfam" id="PF12146">
    <property type="entry name" value="Hydrolase_4"/>
    <property type="match status" value="1"/>
</dbReference>
<keyword evidence="3" id="KW-1185">Reference proteome</keyword>
<sequence>MATTEVEISLPDGSTSTVLLYPAQQQEHPLVVIWPGFGMGAHYYRPIAQWLADRGYPTAIGELRGQGSSTAVATRAHTWSYHTMASEDYPLTISAAKEAFGLGRDYPVVLLSHSMGGQIGTLFLSSPAARALNVRGLMGVGAGSPYWKAFDGKTRRTLRVGATLMDAVSRVMGYWPAGPLDIANYGRQARAHVAEWARLSRTNSVAHIAGEDYVEALLRVTVPVLYTRFNNDDDCTLASADALAMHVPSAHPRVEQLEGGLGHNRWAREPEVVGRRLIRFVEEELGA</sequence>
<dbReference type="Gene3D" id="3.40.50.1820">
    <property type="entry name" value="alpha/beta hydrolase"/>
    <property type="match status" value="1"/>
</dbReference>
<feature type="domain" description="Serine aminopeptidase S33" evidence="1">
    <location>
        <begin position="27"/>
        <end position="157"/>
    </location>
</feature>
<reference evidence="3" key="1">
    <citation type="submission" date="2018-01" db="EMBL/GenBank/DDBJ databases">
        <authorList>
            <person name="Li J."/>
        </authorList>
    </citation>
    <scope>NUCLEOTIDE SEQUENCE [LARGE SCALE GENOMIC DNA]</scope>
    <source>
        <strain evidence="3">2184</strain>
    </source>
</reference>
<dbReference type="EMBL" id="CP026948">
    <property type="protein sequence ID" value="AWB83082.1"/>
    <property type="molecule type" value="Genomic_DNA"/>
</dbReference>
<organism evidence="2 3">
    <name type="scientific">Corynebacterium liangguodongii</name>
    <dbReference type="NCBI Taxonomy" id="2079535"/>
    <lineage>
        <taxon>Bacteria</taxon>
        <taxon>Bacillati</taxon>
        <taxon>Actinomycetota</taxon>
        <taxon>Actinomycetes</taxon>
        <taxon>Mycobacteriales</taxon>
        <taxon>Corynebacteriaceae</taxon>
        <taxon>Corynebacterium</taxon>
    </lineage>
</organism>
<accession>A0A2S0WBM9</accession>
<proteinExistence type="predicted"/>
<dbReference type="SUPFAM" id="SSF53474">
    <property type="entry name" value="alpha/beta-Hydrolases"/>
    <property type="match status" value="1"/>
</dbReference>